<protein>
    <recommendedName>
        <fullName evidence="4">C2H2-type domain-containing protein</fullName>
    </recommendedName>
</protein>
<accession>A0AAV5TBM1</accession>
<evidence type="ECO:0000256" key="1">
    <source>
        <dbReference type="SAM" id="MobiDB-lite"/>
    </source>
</evidence>
<keyword evidence="3" id="KW-1185">Reference proteome</keyword>
<evidence type="ECO:0008006" key="4">
    <source>
        <dbReference type="Google" id="ProtNLM"/>
    </source>
</evidence>
<comment type="caution">
    <text evidence="2">The sequence shown here is derived from an EMBL/GenBank/DDBJ whole genome shotgun (WGS) entry which is preliminary data.</text>
</comment>
<sequence>MAETPTDLEFVDDWRMRSAAFSARSDDQLSTVITRTLEVFCSVIKPDCCHATIQRLLASLRHECSLSLQYDDSPNVDTIRKMTYGLIESTQVVLLNLLTVNQRMKEARQQQGLGDGALLLGDMFSGPPQDTFNDPNNFMNGIPYLPLRIKSEPREDYEDVAGPSTRYNQPIGNSMVAPAAEPVVVKRKRGHPSRLAKAEPMNEGAAVPSAGRVARPPVIRVKKEVDEGAVQAREMRRAKRGRIRGESPDVAPKRWAGAIIVKKEPLDGVMAGNDCLVCGFRLKRNMRGYVDHHVRQHKYTMQEHGYYLLCECGVSIHRSNDARNHDKECNKWNYTVYRGEEEEE</sequence>
<gene>
    <name evidence="2" type="ORF">PENTCL1PPCAC_13902</name>
</gene>
<reference evidence="2" key="1">
    <citation type="submission" date="2023-10" db="EMBL/GenBank/DDBJ databases">
        <title>Genome assembly of Pristionchus species.</title>
        <authorList>
            <person name="Yoshida K."/>
            <person name="Sommer R.J."/>
        </authorList>
    </citation>
    <scope>NUCLEOTIDE SEQUENCE</scope>
    <source>
        <strain evidence="2">RS0144</strain>
    </source>
</reference>
<organism evidence="2 3">
    <name type="scientific">Pristionchus entomophagus</name>
    <dbReference type="NCBI Taxonomy" id="358040"/>
    <lineage>
        <taxon>Eukaryota</taxon>
        <taxon>Metazoa</taxon>
        <taxon>Ecdysozoa</taxon>
        <taxon>Nematoda</taxon>
        <taxon>Chromadorea</taxon>
        <taxon>Rhabditida</taxon>
        <taxon>Rhabditina</taxon>
        <taxon>Diplogasteromorpha</taxon>
        <taxon>Diplogasteroidea</taxon>
        <taxon>Neodiplogasteridae</taxon>
        <taxon>Pristionchus</taxon>
    </lineage>
</organism>
<proteinExistence type="predicted"/>
<dbReference type="Proteomes" id="UP001432027">
    <property type="component" value="Unassembled WGS sequence"/>
</dbReference>
<dbReference type="AlphaFoldDB" id="A0AAV5TBM1"/>
<dbReference type="EMBL" id="BTSX01000004">
    <property type="protein sequence ID" value="GMS91727.1"/>
    <property type="molecule type" value="Genomic_DNA"/>
</dbReference>
<feature type="region of interest" description="Disordered" evidence="1">
    <location>
        <begin position="191"/>
        <end position="210"/>
    </location>
</feature>
<evidence type="ECO:0000313" key="2">
    <source>
        <dbReference type="EMBL" id="GMS91727.1"/>
    </source>
</evidence>
<name>A0AAV5TBM1_9BILA</name>
<evidence type="ECO:0000313" key="3">
    <source>
        <dbReference type="Proteomes" id="UP001432027"/>
    </source>
</evidence>